<sequence length="87" mass="10095">MTTIEQQLEVVTNAYKDVKVKLDRLEELRSGTAQPRWNELLEEKLKRASTERDLEVAKRRKVVETLAMTSTFPTCGIPMKQNTYQPL</sequence>
<keyword evidence="1" id="KW-0175">Coiled coil</keyword>
<comment type="caution">
    <text evidence="2">The sequence shown here is derived from an EMBL/GenBank/DDBJ whole genome shotgun (WGS) entry which is preliminary data.</text>
</comment>
<reference evidence="2" key="1">
    <citation type="submission" date="2021-06" db="EMBL/GenBank/DDBJ databases">
        <authorList>
            <person name="Kallberg Y."/>
            <person name="Tangrot J."/>
            <person name="Rosling A."/>
        </authorList>
    </citation>
    <scope>NUCLEOTIDE SEQUENCE</scope>
    <source>
        <strain evidence="2">BR232B</strain>
    </source>
</reference>
<dbReference type="EMBL" id="CAJVPI010003658">
    <property type="protein sequence ID" value="CAG8660781.1"/>
    <property type="molecule type" value="Genomic_DNA"/>
</dbReference>
<accession>A0A9N9H883</accession>
<feature type="non-terminal residue" evidence="2">
    <location>
        <position position="87"/>
    </location>
</feature>
<keyword evidence="3" id="KW-1185">Reference proteome</keyword>
<organism evidence="2 3">
    <name type="scientific">Paraglomus brasilianum</name>
    <dbReference type="NCBI Taxonomy" id="144538"/>
    <lineage>
        <taxon>Eukaryota</taxon>
        <taxon>Fungi</taxon>
        <taxon>Fungi incertae sedis</taxon>
        <taxon>Mucoromycota</taxon>
        <taxon>Glomeromycotina</taxon>
        <taxon>Glomeromycetes</taxon>
        <taxon>Paraglomerales</taxon>
        <taxon>Paraglomeraceae</taxon>
        <taxon>Paraglomus</taxon>
    </lineage>
</organism>
<dbReference type="AlphaFoldDB" id="A0A9N9H883"/>
<protein>
    <submittedName>
        <fullName evidence="2">10107_t:CDS:1</fullName>
    </submittedName>
</protein>
<name>A0A9N9H883_9GLOM</name>
<gene>
    <name evidence="2" type="ORF">PBRASI_LOCUS10771</name>
</gene>
<proteinExistence type="predicted"/>
<feature type="coiled-coil region" evidence="1">
    <location>
        <begin position="8"/>
        <end position="60"/>
    </location>
</feature>
<evidence type="ECO:0000313" key="2">
    <source>
        <dbReference type="EMBL" id="CAG8660781.1"/>
    </source>
</evidence>
<dbReference type="Proteomes" id="UP000789739">
    <property type="component" value="Unassembled WGS sequence"/>
</dbReference>
<evidence type="ECO:0000256" key="1">
    <source>
        <dbReference type="SAM" id="Coils"/>
    </source>
</evidence>
<evidence type="ECO:0000313" key="3">
    <source>
        <dbReference type="Proteomes" id="UP000789739"/>
    </source>
</evidence>